<keyword evidence="3" id="KW-1185">Reference proteome</keyword>
<evidence type="ECO:0000313" key="3">
    <source>
        <dbReference type="Proteomes" id="UP000198647"/>
    </source>
</evidence>
<organism evidence="2 3">
    <name type="scientific">Salimicrobium album</name>
    <dbReference type="NCBI Taxonomy" id="50717"/>
    <lineage>
        <taxon>Bacteria</taxon>
        <taxon>Bacillati</taxon>
        <taxon>Bacillota</taxon>
        <taxon>Bacilli</taxon>
        <taxon>Bacillales</taxon>
        <taxon>Bacillaceae</taxon>
        <taxon>Salimicrobium</taxon>
    </lineage>
</organism>
<gene>
    <name evidence="2" type="ORF">SAMN04488081_2395</name>
</gene>
<dbReference type="Proteomes" id="UP000198647">
    <property type="component" value="Unassembled WGS sequence"/>
</dbReference>
<keyword evidence="1" id="KW-0812">Transmembrane</keyword>
<keyword evidence="1" id="KW-0472">Membrane</keyword>
<dbReference type="EMBL" id="FNOS01000006">
    <property type="protein sequence ID" value="SDY22139.1"/>
    <property type="molecule type" value="Genomic_DNA"/>
</dbReference>
<sequence length="223" mass="26132">MVYSVNLWKMFFRHDDELWKLNEAKKTRKVWLTLIFLLAATILTFVWTAWIGLGTAPVSANMTGLSLFEYEWRKAWFMIGRIGYSLLFFTFILFFSTLIFWLFNSTSYKKILIVQMNVLLIMLVERITWIPLLTYAGLDWPLSPLSFGIIASYFTEQTWIISFAGAASLFQLFIIWFQASSLKKISATRPAWIWTGLILWHLLLWSGAAALSFYDLELVYLLR</sequence>
<name>A0A1H3I4P4_9BACI</name>
<protein>
    <recommendedName>
        <fullName evidence="4">Yip1 domain-containing protein</fullName>
    </recommendedName>
</protein>
<dbReference type="RefSeq" id="WP_093107963.1">
    <property type="nucleotide sequence ID" value="NZ_FNOS01000006.1"/>
</dbReference>
<feature type="transmembrane region" description="Helical" evidence="1">
    <location>
        <begin position="82"/>
        <end position="104"/>
    </location>
</feature>
<feature type="transmembrane region" description="Helical" evidence="1">
    <location>
        <begin position="30"/>
        <end position="53"/>
    </location>
</feature>
<feature type="transmembrane region" description="Helical" evidence="1">
    <location>
        <begin position="116"/>
        <end position="138"/>
    </location>
</feature>
<feature type="transmembrane region" description="Helical" evidence="1">
    <location>
        <begin position="158"/>
        <end position="179"/>
    </location>
</feature>
<feature type="transmembrane region" description="Helical" evidence="1">
    <location>
        <begin position="191"/>
        <end position="214"/>
    </location>
</feature>
<evidence type="ECO:0000313" key="2">
    <source>
        <dbReference type="EMBL" id="SDY22139.1"/>
    </source>
</evidence>
<evidence type="ECO:0008006" key="4">
    <source>
        <dbReference type="Google" id="ProtNLM"/>
    </source>
</evidence>
<evidence type="ECO:0000256" key="1">
    <source>
        <dbReference type="SAM" id="Phobius"/>
    </source>
</evidence>
<proteinExistence type="predicted"/>
<accession>A0A1H3I4P4</accession>
<reference evidence="2 3" key="1">
    <citation type="submission" date="2016-10" db="EMBL/GenBank/DDBJ databases">
        <authorList>
            <person name="Varghese N."/>
            <person name="Submissions S."/>
        </authorList>
    </citation>
    <scope>NUCLEOTIDE SEQUENCE [LARGE SCALE GENOMIC DNA]</scope>
    <source>
        <strain evidence="2 3">DSM 20748</strain>
    </source>
</reference>
<comment type="caution">
    <text evidence="2">The sequence shown here is derived from an EMBL/GenBank/DDBJ whole genome shotgun (WGS) entry which is preliminary data.</text>
</comment>
<keyword evidence="1" id="KW-1133">Transmembrane helix</keyword>